<dbReference type="KEGG" id="rrd:RradSPS_2995"/>
<gene>
    <name evidence="5" type="ORF">RradSPS_2995</name>
    <name evidence="6" type="ORF">SIL72_16095</name>
</gene>
<sequence length="370" mass="40548">MSWLESFKRRLFLVIMASGTLSSSFAWAANEYSENTTLFTRVVFATVILTTAVLSLLLWSGKVPIRIVQELLYVVIGGVLLSVMFYALYADIGDELRDVSLFSMYLFLPFLYIFVFLAYEERGALVRSLVVFGLSVGISLPALLDPEQHTQVVAPNTLGLSYLAAVLIIAQLFLLSRLKESLTNTELAAAQMERLAKVDPLTSALNRRGFGEIMDGLIAEALKKNEPLALIVFDLDDFKSLNDRLGHDAGDEALVRVARTVEAELRSDDALARWGGEEFAVLCPGASSDEGYMLAERLRHTVRELRLSVDWSLSASFGVSTLSLGGTKDDLIKQADTALYVAKGAGKDRTVLYGSDPPDELSRSPAPFSG</sequence>
<dbReference type="RefSeq" id="WP_051590057.1">
    <property type="nucleotide sequence ID" value="NZ_CP007516.1"/>
</dbReference>
<feature type="transmembrane region" description="Helical" evidence="2">
    <location>
        <begin position="71"/>
        <end position="89"/>
    </location>
</feature>
<dbReference type="SMART" id="SM00267">
    <property type="entry name" value="GGDEF"/>
    <property type="match status" value="1"/>
</dbReference>
<feature type="transmembrane region" description="Helical" evidence="2">
    <location>
        <begin position="38"/>
        <end position="59"/>
    </location>
</feature>
<feature type="transmembrane region" description="Helical" evidence="2">
    <location>
        <begin position="101"/>
        <end position="119"/>
    </location>
</feature>
<dbReference type="HOGENOM" id="CLU_000445_11_1_11"/>
<keyword evidence="6" id="KW-0548">Nucleotidyltransferase</keyword>
<feature type="transmembrane region" description="Helical" evidence="2">
    <location>
        <begin position="126"/>
        <end position="144"/>
    </location>
</feature>
<dbReference type="OrthoDB" id="23692at2"/>
<keyword evidence="7" id="KW-1185">Reference proteome</keyword>
<evidence type="ECO:0000313" key="6">
    <source>
        <dbReference type="EMBL" id="MDX5895551.1"/>
    </source>
</evidence>
<dbReference type="CDD" id="cd01949">
    <property type="entry name" value="GGDEF"/>
    <property type="match status" value="1"/>
</dbReference>
<keyword evidence="6" id="KW-0808">Transferase</keyword>
<evidence type="ECO:0000313" key="5">
    <source>
        <dbReference type="EMBL" id="AHY48278.1"/>
    </source>
</evidence>
<dbReference type="PANTHER" id="PTHR45138:SF9">
    <property type="entry name" value="DIGUANYLATE CYCLASE DGCM-RELATED"/>
    <property type="match status" value="1"/>
</dbReference>
<dbReference type="GO" id="GO:0052621">
    <property type="term" value="F:diguanylate cyclase activity"/>
    <property type="evidence" value="ECO:0007669"/>
    <property type="project" value="UniProtKB-EC"/>
</dbReference>
<dbReference type="EMBL" id="JAWXXX010000003">
    <property type="protein sequence ID" value="MDX5895551.1"/>
    <property type="molecule type" value="Genomic_DNA"/>
</dbReference>
<keyword evidence="2" id="KW-0472">Membrane</keyword>
<organism evidence="5 7">
    <name type="scientific">Rubrobacter radiotolerans</name>
    <name type="common">Arthrobacter radiotolerans</name>
    <dbReference type="NCBI Taxonomy" id="42256"/>
    <lineage>
        <taxon>Bacteria</taxon>
        <taxon>Bacillati</taxon>
        <taxon>Actinomycetota</taxon>
        <taxon>Rubrobacteria</taxon>
        <taxon>Rubrobacterales</taxon>
        <taxon>Rubrobacteraceae</taxon>
        <taxon>Rubrobacter</taxon>
    </lineage>
</organism>
<dbReference type="PATRIC" id="fig|42256.3.peg.3043"/>
<protein>
    <submittedName>
        <fullName evidence="6">GGDEF domain-containing protein</fullName>
        <ecNumber evidence="6">2.7.7.65</ecNumber>
    </submittedName>
    <submittedName>
        <fullName evidence="5">GGDEF: diguanylate cyclase (GGDEF) domain</fullName>
    </submittedName>
</protein>
<evidence type="ECO:0000313" key="7">
    <source>
        <dbReference type="Proteomes" id="UP000025229"/>
    </source>
</evidence>
<dbReference type="AlphaFoldDB" id="A0A023X7G5"/>
<dbReference type="InterPro" id="IPR050469">
    <property type="entry name" value="Diguanylate_Cyclase"/>
</dbReference>
<name>A0A023X7G5_RUBRA</name>
<feature type="domain" description="GGDEF" evidence="4">
    <location>
        <begin position="226"/>
        <end position="355"/>
    </location>
</feature>
<dbReference type="PROSITE" id="PS50887">
    <property type="entry name" value="GGDEF"/>
    <property type="match status" value="1"/>
</dbReference>
<evidence type="ECO:0000256" key="2">
    <source>
        <dbReference type="SAM" id="Phobius"/>
    </source>
</evidence>
<geneLocation type="plasmid" evidence="5">
    <name>2</name>
</geneLocation>
<reference evidence="6" key="2">
    <citation type="submission" date="2023-11" db="EMBL/GenBank/DDBJ databases">
        <title>MicrobeMod: A computational toolkit for identifying prokaryotic methylation and restriction-modification with nanopore sequencing.</title>
        <authorList>
            <person name="Crits-Christoph A."/>
            <person name="Kang S.C."/>
            <person name="Lee H."/>
            <person name="Ostrov N."/>
        </authorList>
    </citation>
    <scope>NUCLEOTIDE SEQUENCE</scope>
    <source>
        <strain evidence="6">ATCC 51242</strain>
    </source>
</reference>
<feature type="chain" id="PRO_5001527446" evidence="3">
    <location>
        <begin position="29"/>
        <end position="370"/>
    </location>
</feature>
<keyword evidence="5" id="KW-0614">Plasmid</keyword>
<dbReference type="EC" id="2.7.7.65" evidence="6"/>
<dbReference type="NCBIfam" id="TIGR00254">
    <property type="entry name" value="GGDEF"/>
    <property type="match status" value="1"/>
</dbReference>
<keyword evidence="2" id="KW-1133">Transmembrane helix</keyword>
<keyword evidence="3" id="KW-0732">Signal</keyword>
<feature type="signal peptide" evidence="3">
    <location>
        <begin position="1"/>
        <end position="28"/>
    </location>
</feature>
<dbReference type="InterPro" id="IPR000160">
    <property type="entry name" value="GGDEF_dom"/>
</dbReference>
<dbReference type="Proteomes" id="UP000025229">
    <property type="component" value="Plasmid 2"/>
</dbReference>
<proteinExistence type="predicted"/>
<evidence type="ECO:0000259" key="4">
    <source>
        <dbReference type="PROSITE" id="PS50887"/>
    </source>
</evidence>
<dbReference type="PANTHER" id="PTHR45138">
    <property type="entry name" value="REGULATORY COMPONENTS OF SENSORY TRANSDUCTION SYSTEM"/>
    <property type="match status" value="1"/>
</dbReference>
<keyword evidence="2" id="KW-0812">Transmembrane</keyword>
<accession>A0A023X7G5</accession>
<dbReference type="FunFam" id="3.30.70.270:FF:000001">
    <property type="entry name" value="Diguanylate cyclase domain protein"/>
    <property type="match status" value="1"/>
</dbReference>
<evidence type="ECO:0000256" key="1">
    <source>
        <dbReference type="SAM" id="MobiDB-lite"/>
    </source>
</evidence>
<dbReference type="Pfam" id="PF00990">
    <property type="entry name" value="GGDEF"/>
    <property type="match status" value="1"/>
</dbReference>
<dbReference type="EMBL" id="CP007516">
    <property type="protein sequence ID" value="AHY48278.1"/>
    <property type="molecule type" value="Genomic_DNA"/>
</dbReference>
<reference evidence="5 7" key="1">
    <citation type="submission" date="2014-03" db="EMBL/GenBank/DDBJ databases">
        <title>Complete genome sequence of the Radio-Resistant Rubrobacter radiotolerans RSPS-4.</title>
        <authorList>
            <person name="Egas C.C."/>
            <person name="Barroso C.C."/>
            <person name="Froufe H.J.C."/>
            <person name="Pacheco J.J."/>
            <person name="Albuquerque L.L."/>
            <person name="da Costa M.M.S."/>
        </authorList>
    </citation>
    <scope>NUCLEOTIDE SEQUENCE [LARGE SCALE GENOMIC DNA]</scope>
    <source>
        <strain evidence="5 7">RSPS-4</strain>
        <plasmid evidence="5 7">2</plasmid>
    </source>
</reference>
<feature type="transmembrane region" description="Helical" evidence="2">
    <location>
        <begin position="156"/>
        <end position="175"/>
    </location>
</feature>
<feature type="region of interest" description="Disordered" evidence="1">
    <location>
        <begin position="351"/>
        <end position="370"/>
    </location>
</feature>
<dbReference type="Gene3D" id="3.30.70.270">
    <property type="match status" value="1"/>
</dbReference>
<dbReference type="eggNOG" id="COG3706">
    <property type="taxonomic scope" value="Bacteria"/>
</dbReference>
<dbReference type="Proteomes" id="UP001281130">
    <property type="component" value="Unassembled WGS sequence"/>
</dbReference>
<evidence type="ECO:0000256" key="3">
    <source>
        <dbReference type="SAM" id="SignalP"/>
    </source>
</evidence>
<dbReference type="SUPFAM" id="SSF55073">
    <property type="entry name" value="Nucleotide cyclase"/>
    <property type="match status" value="1"/>
</dbReference>
<dbReference type="InterPro" id="IPR029787">
    <property type="entry name" value="Nucleotide_cyclase"/>
</dbReference>
<dbReference type="InterPro" id="IPR043128">
    <property type="entry name" value="Rev_trsase/Diguanyl_cyclase"/>
</dbReference>